<evidence type="ECO:0000256" key="4">
    <source>
        <dbReference type="ARBA" id="ARBA00022840"/>
    </source>
</evidence>
<keyword evidence="2" id="KW-0813">Transport</keyword>
<protein>
    <submittedName>
        <fullName evidence="6">ABC transporter ATP-binding protein</fullName>
    </submittedName>
</protein>
<organism evidence="6 7">
    <name type="scientific">Bifidobacterium crudilactis</name>
    <dbReference type="NCBI Taxonomy" id="327277"/>
    <lineage>
        <taxon>Bacteria</taxon>
        <taxon>Bacillati</taxon>
        <taxon>Actinomycetota</taxon>
        <taxon>Actinomycetes</taxon>
        <taxon>Bifidobacteriales</taxon>
        <taxon>Bifidobacteriaceae</taxon>
        <taxon>Bifidobacterium</taxon>
    </lineage>
</organism>
<proteinExistence type="inferred from homology"/>
<comment type="caution">
    <text evidence="6">The sequence shown here is derived from an EMBL/GenBank/DDBJ whole genome shotgun (WGS) entry which is preliminary data.</text>
</comment>
<dbReference type="RefSeq" id="WP_051867199.1">
    <property type="nucleotide sequence ID" value="NZ_JAKDSM010000022.1"/>
</dbReference>
<evidence type="ECO:0000259" key="5">
    <source>
        <dbReference type="PROSITE" id="PS50893"/>
    </source>
</evidence>
<dbReference type="PANTHER" id="PTHR43553:SF24">
    <property type="entry name" value="ENERGY-COUPLING FACTOR TRANSPORTER ATP-BINDING PROTEIN ECFA1"/>
    <property type="match status" value="1"/>
</dbReference>
<dbReference type="InterPro" id="IPR003439">
    <property type="entry name" value="ABC_transporter-like_ATP-bd"/>
</dbReference>
<dbReference type="PROSITE" id="PS00211">
    <property type="entry name" value="ABC_TRANSPORTER_1"/>
    <property type="match status" value="1"/>
</dbReference>
<dbReference type="PROSITE" id="PS50893">
    <property type="entry name" value="ABC_TRANSPORTER_2"/>
    <property type="match status" value="1"/>
</dbReference>
<feature type="domain" description="ABC transporter" evidence="5">
    <location>
        <begin position="6"/>
        <end position="233"/>
    </location>
</feature>
<dbReference type="EMBL" id="JAAXZR010000008">
    <property type="protein sequence ID" value="NLT79014.1"/>
    <property type="molecule type" value="Genomic_DNA"/>
</dbReference>
<evidence type="ECO:0000256" key="2">
    <source>
        <dbReference type="ARBA" id="ARBA00022448"/>
    </source>
</evidence>
<dbReference type="InterPro" id="IPR017871">
    <property type="entry name" value="ABC_transporter-like_CS"/>
</dbReference>
<dbReference type="AlphaFoldDB" id="A0A971CXJ9"/>
<accession>A0A971CXJ9</accession>
<dbReference type="PANTHER" id="PTHR43553">
    <property type="entry name" value="HEAVY METAL TRANSPORTER"/>
    <property type="match status" value="1"/>
</dbReference>
<sequence>MNSAEIAFQDVSYRVDGNSIITDLSCRLQVSRLAVLGTNGSGKSSFLRLIDGLEQASSGTISVMGINPAKQAKDLHRRVGFVFTNPDTQIIMPTVREDVAFSLRGMKLSKEAGELRVEQCLRTFGLSEHAQTPAHSLSGGQKQMLALASVLLRGPELVIADEPTTMLDLPNAQLIGDYLIDHLARPVIIATHDLALASRCDYAVRFANGRLVEEGPAQEVIEHYRQDCAQRYRQFTAQSPEVFR</sequence>
<evidence type="ECO:0000256" key="3">
    <source>
        <dbReference type="ARBA" id="ARBA00022741"/>
    </source>
</evidence>
<keyword evidence="3" id="KW-0547">Nucleotide-binding</keyword>
<dbReference type="CDD" id="cd03225">
    <property type="entry name" value="ABC_cobalt_CbiO_domain1"/>
    <property type="match status" value="1"/>
</dbReference>
<dbReference type="GO" id="GO:0043190">
    <property type="term" value="C:ATP-binding cassette (ABC) transporter complex"/>
    <property type="evidence" value="ECO:0007669"/>
    <property type="project" value="TreeGrafter"/>
</dbReference>
<dbReference type="Gene3D" id="3.40.50.300">
    <property type="entry name" value="P-loop containing nucleotide triphosphate hydrolases"/>
    <property type="match status" value="1"/>
</dbReference>
<comment type="similarity">
    <text evidence="1">Belongs to the ABC transporter superfamily.</text>
</comment>
<dbReference type="SUPFAM" id="SSF52540">
    <property type="entry name" value="P-loop containing nucleoside triphosphate hydrolases"/>
    <property type="match status" value="1"/>
</dbReference>
<dbReference type="InterPro" id="IPR015856">
    <property type="entry name" value="ABC_transpr_CbiO/EcfA_su"/>
</dbReference>
<dbReference type="Proteomes" id="UP000767327">
    <property type="component" value="Unassembled WGS sequence"/>
</dbReference>
<dbReference type="InterPro" id="IPR050095">
    <property type="entry name" value="ECF_ABC_transporter_ATP-bd"/>
</dbReference>
<dbReference type="OrthoDB" id="9806471at2"/>
<evidence type="ECO:0000313" key="6">
    <source>
        <dbReference type="EMBL" id="NLT79014.1"/>
    </source>
</evidence>
<evidence type="ECO:0000256" key="1">
    <source>
        <dbReference type="ARBA" id="ARBA00005417"/>
    </source>
</evidence>
<name>A0A971CXJ9_9BIFI</name>
<keyword evidence="4 6" id="KW-0067">ATP-binding</keyword>
<dbReference type="InterPro" id="IPR027417">
    <property type="entry name" value="P-loop_NTPase"/>
</dbReference>
<dbReference type="GO" id="GO:0016887">
    <property type="term" value="F:ATP hydrolysis activity"/>
    <property type="evidence" value="ECO:0007669"/>
    <property type="project" value="InterPro"/>
</dbReference>
<dbReference type="InterPro" id="IPR003593">
    <property type="entry name" value="AAA+_ATPase"/>
</dbReference>
<reference evidence="6" key="2">
    <citation type="submission" date="2020-01" db="EMBL/GenBank/DDBJ databases">
        <authorList>
            <person name="Campanaro S."/>
        </authorList>
    </citation>
    <scope>NUCLEOTIDE SEQUENCE</scope>
    <source>
        <strain evidence="6">AS01afH2WH_6</strain>
    </source>
</reference>
<evidence type="ECO:0000313" key="7">
    <source>
        <dbReference type="Proteomes" id="UP000767327"/>
    </source>
</evidence>
<dbReference type="GO" id="GO:0042626">
    <property type="term" value="F:ATPase-coupled transmembrane transporter activity"/>
    <property type="evidence" value="ECO:0007669"/>
    <property type="project" value="TreeGrafter"/>
</dbReference>
<dbReference type="Pfam" id="PF00005">
    <property type="entry name" value="ABC_tran"/>
    <property type="match status" value="1"/>
</dbReference>
<reference evidence="6" key="1">
    <citation type="journal article" date="2020" name="Biotechnol. Biofuels">
        <title>New insights from the biogas microbiome by comprehensive genome-resolved metagenomics of nearly 1600 species originating from multiple anaerobic digesters.</title>
        <authorList>
            <person name="Campanaro S."/>
            <person name="Treu L."/>
            <person name="Rodriguez-R L.M."/>
            <person name="Kovalovszki A."/>
            <person name="Ziels R.M."/>
            <person name="Maus I."/>
            <person name="Zhu X."/>
            <person name="Kougias P.G."/>
            <person name="Basile A."/>
            <person name="Luo G."/>
            <person name="Schluter A."/>
            <person name="Konstantinidis K.T."/>
            <person name="Angelidaki I."/>
        </authorList>
    </citation>
    <scope>NUCLEOTIDE SEQUENCE</scope>
    <source>
        <strain evidence="6">AS01afH2WH_6</strain>
    </source>
</reference>
<dbReference type="GO" id="GO:0005524">
    <property type="term" value="F:ATP binding"/>
    <property type="evidence" value="ECO:0007669"/>
    <property type="project" value="UniProtKB-KW"/>
</dbReference>
<gene>
    <name evidence="6" type="ORF">GXW98_01845</name>
</gene>
<dbReference type="SMART" id="SM00382">
    <property type="entry name" value="AAA"/>
    <property type="match status" value="1"/>
</dbReference>